<gene>
    <name evidence="1" type="ORF">MRB53_034627</name>
</gene>
<evidence type="ECO:0000313" key="2">
    <source>
        <dbReference type="Proteomes" id="UP001234297"/>
    </source>
</evidence>
<reference evidence="1 2" key="1">
    <citation type="journal article" date="2022" name="Hortic Res">
        <title>A haplotype resolved chromosomal level avocado genome allows analysis of novel avocado genes.</title>
        <authorList>
            <person name="Nath O."/>
            <person name="Fletcher S.J."/>
            <person name="Hayward A."/>
            <person name="Shaw L.M."/>
            <person name="Masouleh A.K."/>
            <person name="Furtado A."/>
            <person name="Henry R.J."/>
            <person name="Mitter N."/>
        </authorList>
    </citation>
    <scope>NUCLEOTIDE SEQUENCE [LARGE SCALE GENOMIC DNA]</scope>
    <source>
        <strain evidence="2">cv. Hass</strain>
    </source>
</reference>
<keyword evidence="2" id="KW-1185">Reference proteome</keyword>
<proteinExistence type="predicted"/>
<dbReference type="EMBL" id="CM056820">
    <property type="protein sequence ID" value="KAJ8615255.1"/>
    <property type="molecule type" value="Genomic_DNA"/>
</dbReference>
<dbReference type="Proteomes" id="UP001234297">
    <property type="component" value="Chromosome 12"/>
</dbReference>
<name>A0ACC2K2F8_PERAE</name>
<sequence>MRKEKQPVSHSLTIPRMHLQAPFNPINNFTGMKLEQTCSILDFPESKLIDLPEEGVLYDEFVPNNLFIYDYEENLVSYSDIERREKKILHDLFNEYQSREKLLTDPKTDEIYKAQAVARIASSKVSKKRKNSSVGTSPSAQLETQEAKIVLSLRRVPINILKMLEPVVRPKENSSSSTDSFDSDRAPMQHHRTYHRSSSPPSEVLKQTDVVKGSRTLPLFNTRTKFKCPSRNRAQQEFVGDGDNVIFYVGSALLGQKWDPREFSCSKEDLVLEVVGAIPLEDVIVDNVIPSTLPSLPLLAMEQTVVANAEEEDLDDYAQIATKVILSKLFSRFKRTPLDQLHSLSSFVDKTLNLLEGLPLNLSGIKSKVNGVLGKARLLTKARDSNSFDMLH</sequence>
<organism evidence="1 2">
    <name type="scientific">Persea americana</name>
    <name type="common">Avocado</name>
    <dbReference type="NCBI Taxonomy" id="3435"/>
    <lineage>
        <taxon>Eukaryota</taxon>
        <taxon>Viridiplantae</taxon>
        <taxon>Streptophyta</taxon>
        <taxon>Embryophyta</taxon>
        <taxon>Tracheophyta</taxon>
        <taxon>Spermatophyta</taxon>
        <taxon>Magnoliopsida</taxon>
        <taxon>Magnoliidae</taxon>
        <taxon>Laurales</taxon>
        <taxon>Lauraceae</taxon>
        <taxon>Persea</taxon>
    </lineage>
</organism>
<accession>A0ACC2K2F8</accession>
<comment type="caution">
    <text evidence="1">The sequence shown here is derived from an EMBL/GenBank/DDBJ whole genome shotgun (WGS) entry which is preliminary data.</text>
</comment>
<protein>
    <submittedName>
        <fullName evidence="1">Uncharacterized protein</fullName>
    </submittedName>
</protein>
<evidence type="ECO:0000313" key="1">
    <source>
        <dbReference type="EMBL" id="KAJ8615255.1"/>
    </source>
</evidence>